<dbReference type="PANTHER" id="PTHR33885:SF3">
    <property type="entry name" value="PHAGE SHOCK PROTEIN C"/>
    <property type="match status" value="1"/>
</dbReference>
<evidence type="ECO:0000313" key="9">
    <source>
        <dbReference type="Proteomes" id="UP000295504"/>
    </source>
</evidence>
<name>A0A4R2U8U7_9FIRM</name>
<accession>A0A4R2U8U7</accession>
<comment type="caution">
    <text evidence="8">The sequence shown here is derived from an EMBL/GenBank/DDBJ whole genome shotgun (WGS) entry which is preliminary data.</text>
</comment>
<evidence type="ECO:0000259" key="7">
    <source>
        <dbReference type="Pfam" id="PF04024"/>
    </source>
</evidence>
<sequence length="79" mass="8641">MGKRLYLSKKDKKLAGVCGGIAEYMDVDPTIIRLGWVLFSLAGGAGVLGYIIAMLIIPQQPNFRSSNIVEAEIIEDEDK</sequence>
<feature type="domain" description="Phage shock protein PspC N-terminal" evidence="7">
    <location>
        <begin position="3"/>
        <end position="59"/>
    </location>
</feature>
<dbReference type="OrthoDB" id="9815286at2"/>
<keyword evidence="2" id="KW-1003">Cell membrane</keyword>
<keyword evidence="5 6" id="KW-0472">Membrane</keyword>
<evidence type="ECO:0000256" key="6">
    <source>
        <dbReference type="SAM" id="Phobius"/>
    </source>
</evidence>
<dbReference type="Proteomes" id="UP000295504">
    <property type="component" value="Unassembled WGS sequence"/>
</dbReference>
<dbReference type="InterPro" id="IPR007168">
    <property type="entry name" value="Phageshock_PspC_N"/>
</dbReference>
<organism evidence="8 9">
    <name type="scientific">Serpentinicella alkaliphila</name>
    <dbReference type="NCBI Taxonomy" id="1734049"/>
    <lineage>
        <taxon>Bacteria</taxon>
        <taxon>Bacillati</taxon>
        <taxon>Bacillota</taxon>
        <taxon>Clostridia</taxon>
        <taxon>Peptostreptococcales</taxon>
        <taxon>Natronincolaceae</taxon>
        <taxon>Serpentinicella</taxon>
    </lineage>
</organism>
<proteinExistence type="predicted"/>
<comment type="subcellular location">
    <subcellularLocation>
        <location evidence="1">Cell membrane</location>
        <topology evidence="1">Single-pass membrane protein</topology>
    </subcellularLocation>
</comment>
<dbReference type="GO" id="GO:0005886">
    <property type="term" value="C:plasma membrane"/>
    <property type="evidence" value="ECO:0007669"/>
    <property type="project" value="UniProtKB-SubCell"/>
</dbReference>
<feature type="transmembrane region" description="Helical" evidence="6">
    <location>
        <begin position="34"/>
        <end position="57"/>
    </location>
</feature>
<dbReference type="EMBL" id="SLYC01000007">
    <property type="protein sequence ID" value="TCQ04203.1"/>
    <property type="molecule type" value="Genomic_DNA"/>
</dbReference>
<dbReference type="RefSeq" id="WP_132847894.1">
    <property type="nucleotide sequence ID" value="NZ_CP058648.1"/>
</dbReference>
<evidence type="ECO:0000256" key="4">
    <source>
        <dbReference type="ARBA" id="ARBA00022989"/>
    </source>
</evidence>
<keyword evidence="4 6" id="KW-1133">Transmembrane helix</keyword>
<dbReference type="InterPro" id="IPR052027">
    <property type="entry name" value="PspC"/>
</dbReference>
<evidence type="ECO:0000256" key="3">
    <source>
        <dbReference type="ARBA" id="ARBA00022692"/>
    </source>
</evidence>
<evidence type="ECO:0000256" key="1">
    <source>
        <dbReference type="ARBA" id="ARBA00004162"/>
    </source>
</evidence>
<dbReference type="Pfam" id="PF04024">
    <property type="entry name" value="PspC"/>
    <property type="match status" value="1"/>
</dbReference>
<keyword evidence="9" id="KW-1185">Reference proteome</keyword>
<evidence type="ECO:0000256" key="5">
    <source>
        <dbReference type="ARBA" id="ARBA00023136"/>
    </source>
</evidence>
<evidence type="ECO:0000256" key="2">
    <source>
        <dbReference type="ARBA" id="ARBA00022475"/>
    </source>
</evidence>
<dbReference type="PANTHER" id="PTHR33885">
    <property type="entry name" value="PHAGE SHOCK PROTEIN C"/>
    <property type="match status" value="1"/>
</dbReference>
<evidence type="ECO:0000313" key="8">
    <source>
        <dbReference type="EMBL" id="TCQ04203.1"/>
    </source>
</evidence>
<reference evidence="8 9" key="1">
    <citation type="submission" date="2019-03" db="EMBL/GenBank/DDBJ databases">
        <title>Genomic Encyclopedia of Type Strains, Phase IV (KMG-IV): sequencing the most valuable type-strain genomes for metagenomic binning, comparative biology and taxonomic classification.</title>
        <authorList>
            <person name="Goeker M."/>
        </authorList>
    </citation>
    <scope>NUCLEOTIDE SEQUENCE [LARGE SCALE GENOMIC DNA]</scope>
    <source>
        <strain evidence="8 9">DSM 100013</strain>
    </source>
</reference>
<protein>
    <submittedName>
        <fullName evidence="8">Phage shock protein C (PspC) family protein</fullName>
    </submittedName>
</protein>
<gene>
    <name evidence="8" type="ORF">EDD79_100787</name>
</gene>
<dbReference type="AlphaFoldDB" id="A0A4R2U8U7"/>
<keyword evidence="3 6" id="KW-0812">Transmembrane</keyword>